<evidence type="ECO:0000313" key="2">
    <source>
        <dbReference type="Proteomes" id="UP000235739"/>
    </source>
</evidence>
<dbReference type="EMBL" id="PNQX01000001">
    <property type="protein sequence ID" value="PMQ21599.1"/>
    <property type="molecule type" value="Genomic_DNA"/>
</dbReference>
<reference evidence="1 2" key="1">
    <citation type="journal article" date="2017" name="Elife">
        <title>Extensive horizontal gene transfer in cheese-associated bacteria.</title>
        <authorList>
            <person name="Bonham K.S."/>
            <person name="Wolfe B.E."/>
            <person name="Dutton R.J."/>
        </authorList>
    </citation>
    <scope>NUCLEOTIDE SEQUENCE [LARGE SCALE GENOMIC DNA]</scope>
    <source>
        <strain evidence="1 2">JB182</strain>
    </source>
</reference>
<sequence length="128" mass="14367">MAKHARAESPLERADRLIEELRGTGSAEGLHRADCIYPNLQPLRIPRQHHPDNLAYCVRIIDDVADTVRILTYDAASYWSAANPPMQGITFHDSAASTRHPMAAPALPQHMLFSRHLYPNRLNFADTA</sequence>
<dbReference type="RefSeq" id="WP_102598080.1">
    <property type="nucleotide sequence ID" value="NZ_JBQQKM010000013.1"/>
</dbReference>
<organism evidence="1 2">
    <name type="scientific">Glutamicibacter arilaitensis</name>
    <dbReference type="NCBI Taxonomy" id="256701"/>
    <lineage>
        <taxon>Bacteria</taxon>
        <taxon>Bacillati</taxon>
        <taxon>Actinomycetota</taxon>
        <taxon>Actinomycetes</taxon>
        <taxon>Micrococcales</taxon>
        <taxon>Micrococcaceae</taxon>
        <taxon>Glutamicibacter</taxon>
    </lineage>
</organism>
<gene>
    <name evidence="1" type="ORF">CIK84_08745</name>
</gene>
<comment type="caution">
    <text evidence="1">The sequence shown here is derived from an EMBL/GenBank/DDBJ whole genome shotgun (WGS) entry which is preliminary data.</text>
</comment>
<proteinExistence type="predicted"/>
<dbReference type="Proteomes" id="UP000235739">
    <property type="component" value="Unassembled WGS sequence"/>
</dbReference>
<name>A0A2N7S627_9MICC</name>
<evidence type="ECO:0000313" key="1">
    <source>
        <dbReference type="EMBL" id="PMQ21599.1"/>
    </source>
</evidence>
<protein>
    <submittedName>
        <fullName evidence="1">Uncharacterized protein</fullName>
    </submittedName>
</protein>
<dbReference type="AlphaFoldDB" id="A0A2N7S627"/>
<accession>A0A2N7S627</accession>